<evidence type="ECO:0000313" key="3">
    <source>
        <dbReference type="Proteomes" id="UP000029964"/>
    </source>
</evidence>
<dbReference type="Proteomes" id="UP000029964">
    <property type="component" value="Unassembled WGS sequence"/>
</dbReference>
<evidence type="ECO:0000256" key="1">
    <source>
        <dbReference type="SAM" id="MobiDB-lite"/>
    </source>
</evidence>
<feature type="region of interest" description="Disordered" evidence="1">
    <location>
        <begin position="63"/>
        <end position="111"/>
    </location>
</feature>
<gene>
    <name evidence="2" type="ORF">ACRE_035610</name>
</gene>
<comment type="caution">
    <text evidence="2">The sequence shown here is derived from an EMBL/GenBank/DDBJ whole genome shotgun (WGS) entry which is preliminary data.</text>
</comment>
<dbReference type="EMBL" id="JPKY01000029">
    <property type="protein sequence ID" value="KFH45636.1"/>
    <property type="molecule type" value="Genomic_DNA"/>
</dbReference>
<reference evidence="3" key="1">
    <citation type="journal article" date="2014" name="Genome Announc.">
        <title>Genome sequence and annotation of Acremonium chrysogenum, producer of the beta-lactam antibiotic cephalosporin C.</title>
        <authorList>
            <person name="Terfehr D."/>
            <person name="Dahlmann T.A."/>
            <person name="Specht T."/>
            <person name="Zadra I."/>
            <person name="Kuernsteiner H."/>
            <person name="Kueck U."/>
        </authorList>
    </citation>
    <scope>NUCLEOTIDE SEQUENCE [LARGE SCALE GENOMIC DNA]</scope>
    <source>
        <strain evidence="3">ATCC 11550 / CBS 779.69 / DSM 880 / IAM 14645 / JCM 23072 / IMI 49137</strain>
    </source>
</reference>
<dbReference type="HOGENOM" id="CLU_1895550_0_0_1"/>
<dbReference type="AlphaFoldDB" id="A0A086T8F4"/>
<sequence>MEAFLKNGRAFVSLDRIFESGYTEWENDYYYGNGYQEDLYIRYDGLHDSHNAQPLVDYSKFARHEEESRDEDDDGPFRVWGGGLDDGEETTEDAGLAKEERKPSHDWGNWPVTENFEEQYRAGEFGGGNADYRP</sequence>
<protein>
    <submittedName>
        <fullName evidence="2">Uncharacterized protein</fullName>
    </submittedName>
</protein>
<evidence type="ECO:0000313" key="2">
    <source>
        <dbReference type="EMBL" id="KFH45636.1"/>
    </source>
</evidence>
<feature type="compositionally biased region" description="Basic and acidic residues" evidence="1">
    <location>
        <begin position="95"/>
        <end position="105"/>
    </location>
</feature>
<name>A0A086T8F4_HAPC1</name>
<keyword evidence="3" id="KW-1185">Reference proteome</keyword>
<proteinExistence type="predicted"/>
<accession>A0A086T8F4</accession>
<organism evidence="2 3">
    <name type="scientific">Hapsidospora chrysogenum (strain ATCC 11550 / CBS 779.69 / DSM 880 / IAM 14645 / JCM 23072 / IMI 49137)</name>
    <name type="common">Acremonium chrysogenum</name>
    <dbReference type="NCBI Taxonomy" id="857340"/>
    <lineage>
        <taxon>Eukaryota</taxon>
        <taxon>Fungi</taxon>
        <taxon>Dikarya</taxon>
        <taxon>Ascomycota</taxon>
        <taxon>Pezizomycotina</taxon>
        <taxon>Sordariomycetes</taxon>
        <taxon>Hypocreomycetidae</taxon>
        <taxon>Hypocreales</taxon>
        <taxon>Bionectriaceae</taxon>
        <taxon>Hapsidospora</taxon>
    </lineage>
</organism>